<evidence type="ECO:0000256" key="4">
    <source>
        <dbReference type="ARBA" id="ARBA00022982"/>
    </source>
</evidence>
<dbReference type="Gene3D" id="1.10.760.10">
    <property type="entry name" value="Cytochrome c-like domain"/>
    <property type="match status" value="1"/>
</dbReference>
<feature type="region of interest" description="Disordered" evidence="7">
    <location>
        <begin position="51"/>
        <end position="82"/>
    </location>
</feature>
<keyword evidence="1" id="KW-0813">Transport</keyword>
<evidence type="ECO:0000313" key="11">
    <source>
        <dbReference type="Proteomes" id="UP001596456"/>
    </source>
</evidence>
<reference evidence="11" key="1">
    <citation type="journal article" date="2019" name="Int. J. Syst. Evol. Microbiol.">
        <title>The Global Catalogue of Microorganisms (GCM) 10K type strain sequencing project: providing services to taxonomists for standard genome sequencing and annotation.</title>
        <authorList>
            <consortium name="The Broad Institute Genomics Platform"/>
            <consortium name="The Broad Institute Genome Sequencing Center for Infectious Disease"/>
            <person name="Wu L."/>
            <person name="Ma J."/>
        </authorList>
    </citation>
    <scope>NUCLEOTIDE SEQUENCE [LARGE SCALE GENOMIC DNA]</scope>
    <source>
        <strain evidence="11">CGMCC 1.16275</strain>
    </source>
</reference>
<keyword evidence="5 6" id="KW-0408">Iron</keyword>
<feature type="domain" description="Cytochrome c" evidence="9">
    <location>
        <begin position="87"/>
        <end position="188"/>
    </location>
</feature>
<evidence type="ECO:0000256" key="3">
    <source>
        <dbReference type="ARBA" id="ARBA00022723"/>
    </source>
</evidence>
<dbReference type="PRINTS" id="PR00604">
    <property type="entry name" value="CYTCHRMECIAB"/>
</dbReference>
<proteinExistence type="predicted"/>
<evidence type="ECO:0000256" key="1">
    <source>
        <dbReference type="ARBA" id="ARBA00022448"/>
    </source>
</evidence>
<keyword evidence="3 6" id="KW-0479">Metal-binding</keyword>
<dbReference type="InterPro" id="IPR009056">
    <property type="entry name" value="Cyt_c-like_dom"/>
</dbReference>
<keyword evidence="8" id="KW-1133">Transmembrane helix</keyword>
<keyword evidence="8" id="KW-0812">Transmembrane</keyword>
<dbReference type="PANTHER" id="PTHR11961">
    <property type="entry name" value="CYTOCHROME C"/>
    <property type="match status" value="1"/>
</dbReference>
<dbReference type="EMBL" id="JBHTCM010000007">
    <property type="protein sequence ID" value="MFC7332800.1"/>
    <property type="molecule type" value="Genomic_DNA"/>
</dbReference>
<sequence length="195" mass="20486">MAGSDLNRILMAVLGAILLAMMCGFIADQIVKPRQLAENAYKVTLPETAAAPAESAPGTPADTGAPAGAAGQEEGGPEPIAPLLAAADPQAGQKASRPCLACHTFEQGGPTRVGPNLWNIVNAPHAHMEGFAYSDAMKALHDKPWDYEALNRFLADPRGTVPGTKMIFAGIKNQKDRADLIAWLRTLSDNPAPLP</sequence>
<keyword evidence="4" id="KW-0249">Electron transport</keyword>
<evidence type="ECO:0000313" key="10">
    <source>
        <dbReference type="EMBL" id="MFC7332800.1"/>
    </source>
</evidence>
<dbReference type="SUPFAM" id="SSF46626">
    <property type="entry name" value="Cytochrome c"/>
    <property type="match status" value="1"/>
</dbReference>
<evidence type="ECO:0000256" key="7">
    <source>
        <dbReference type="SAM" id="MobiDB-lite"/>
    </source>
</evidence>
<gene>
    <name evidence="10" type="ORF">ACFQPS_06465</name>
</gene>
<dbReference type="RefSeq" id="WP_377357471.1">
    <property type="nucleotide sequence ID" value="NZ_JBHTCM010000007.1"/>
</dbReference>
<keyword evidence="2 6" id="KW-0349">Heme</keyword>
<feature type="transmembrane region" description="Helical" evidence="8">
    <location>
        <begin position="6"/>
        <end position="27"/>
    </location>
</feature>
<evidence type="ECO:0000256" key="2">
    <source>
        <dbReference type="ARBA" id="ARBA00022617"/>
    </source>
</evidence>
<evidence type="ECO:0000256" key="6">
    <source>
        <dbReference type="PROSITE-ProRule" id="PRU00433"/>
    </source>
</evidence>
<dbReference type="PROSITE" id="PS51007">
    <property type="entry name" value="CYTC"/>
    <property type="match status" value="1"/>
</dbReference>
<dbReference type="InterPro" id="IPR002327">
    <property type="entry name" value="Cyt_c_1A/1B"/>
</dbReference>
<name>A0ABW2KTV3_9PROT</name>
<keyword evidence="8" id="KW-0472">Membrane</keyword>
<evidence type="ECO:0000256" key="8">
    <source>
        <dbReference type="SAM" id="Phobius"/>
    </source>
</evidence>
<comment type="caution">
    <text evidence="10">The sequence shown here is derived from an EMBL/GenBank/DDBJ whole genome shotgun (WGS) entry which is preliminary data.</text>
</comment>
<dbReference type="InterPro" id="IPR036909">
    <property type="entry name" value="Cyt_c-like_dom_sf"/>
</dbReference>
<evidence type="ECO:0000256" key="5">
    <source>
        <dbReference type="ARBA" id="ARBA00023004"/>
    </source>
</evidence>
<keyword evidence="11" id="KW-1185">Reference proteome</keyword>
<dbReference type="Proteomes" id="UP001596456">
    <property type="component" value="Unassembled WGS sequence"/>
</dbReference>
<protein>
    <submittedName>
        <fullName evidence="10">C-type cytochrome</fullName>
    </submittedName>
</protein>
<accession>A0ABW2KTV3</accession>
<organism evidence="10 11">
    <name type="scientific">Rhodocista pekingensis</name>
    <dbReference type="NCBI Taxonomy" id="201185"/>
    <lineage>
        <taxon>Bacteria</taxon>
        <taxon>Pseudomonadati</taxon>
        <taxon>Pseudomonadota</taxon>
        <taxon>Alphaproteobacteria</taxon>
        <taxon>Rhodospirillales</taxon>
        <taxon>Azospirillaceae</taxon>
        <taxon>Rhodocista</taxon>
    </lineage>
</organism>
<evidence type="ECO:0000259" key="9">
    <source>
        <dbReference type="PROSITE" id="PS51007"/>
    </source>
</evidence>